<accession>A0AAD2HYY4</accession>
<feature type="non-terminal residue" evidence="1">
    <location>
        <position position="1"/>
    </location>
</feature>
<keyword evidence="2" id="KW-1185">Reference proteome</keyword>
<comment type="caution">
    <text evidence="1">The sequence shown here is derived from an EMBL/GenBank/DDBJ whole genome shotgun (WGS) entry which is preliminary data.</text>
</comment>
<gene>
    <name evidence="1" type="ORF">MYCIT1_LOCUS38282</name>
</gene>
<dbReference type="AlphaFoldDB" id="A0AAD2HYY4"/>
<name>A0AAD2HYY4_9AGAR</name>
<reference evidence="1" key="1">
    <citation type="submission" date="2023-11" db="EMBL/GenBank/DDBJ databases">
        <authorList>
            <person name="De Vega J J."/>
            <person name="De Vega J J."/>
        </authorList>
    </citation>
    <scope>NUCLEOTIDE SEQUENCE</scope>
</reference>
<protein>
    <submittedName>
        <fullName evidence="1">Uncharacterized protein</fullName>
    </submittedName>
</protein>
<proteinExistence type="predicted"/>
<dbReference type="Proteomes" id="UP001295794">
    <property type="component" value="Unassembled WGS sequence"/>
</dbReference>
<organism evidence="1 2">
    <name type="scientific">Mycena citricolor</name>
    <dbReference type="NCBI Taxonomy" id="2018698"/>
    <lineage>
        <taxon>Eukaryota</taxon>
        <taxon>Fungi</taxon>
        <taxon>Dikarya</taxon>
        <taxon>Basidiomycota</taxon>
        <taxon>Agaricomycotina</taxon>
        <taxon>Agaricomycetes</taxon>
        <taxon>Agaricomycetidae</taxon>
        <taxon>Agaricales</taxon>
        <taxon>Marasmiineae</taxon>
        <taxon>Mycenaceae</taxon>
        <taxon>Mycena</taxon>
    </lineage>
</organism>
<evidence type="ECO:0000313" key="2">
    <source>
        <dbReference type="Proteomes" id="UP001295794"/>
    </source>
</evidence>
<sequence>PLKSVEDPCAAHTLEESFNLNPLALSLCLATSGVECPQSTGLSASAGPGRQPSRALKASLRTRRVVSMIRLGLHPSCSSSLVLPSRY</sequence>
<dbReference type="EMBL" id="CAVNYO010000481">
    <property type="protein sequence ID" value="CAK5284811.1"/>
    <property type="molecule type" value="Genomic_DNA"/>
</dbReference>
<evidence type="ECO:0000313" key="1">
    <source>
        <dbReference type="EMBL" id="CAK5284811.1"/>
    </source>
</evidence>